<keyword evidence="1" id="KW-0732">Signal</keyword>
<dbReference type="EMBL" id="JJMU01000064">
    <property type="protein sequence ID" value="KGE12812.1"/>
    <property type="molecule type" value="Genomic_DNA"/>
</dbReference>
<feature type="signal peptide" evidence="1">
    <location>
        <begin position="1"/>
        <end position="21"/>
    </location>
</feature>
<reference evidence="3" key="1">
    <citation type="submission" date="2014-04" db="EMBL/GenBank/DDBJ databases">
        <title>Whole-Genome optical mapping and complete genome sequence of Sphingobacterium deserti sp. nov., a new spaces isolated from desert in the west of China.</title>
        <authorList>
            <person name="Teng C."/>
            <person name="Zhou Z."/>
            <person name="Li X."/>
            <person name="Chen M."/>
            <person name="Lin M."/>
            <person name="Wang L."/>
            <person name="Su S."/>
            <person name="Zhang C."/>
            <person name="Zhang W."/>
        </authorList>
    </citation>
    <scope>NUCLEOTIDE SEQUENCE [LARGE SCALE GENOMIC DNA]</scope>
    <source>
        <strain evidence="3">ACCC05744</strain>
    </source>
</reference>
<dbReference type="PROSITE" id="PS51257">
    <property type="entry name" value="PROKAR_LIPOPROTEIN"/>
    <property type="match status" value="1"/>
</dbReference>
<dbReference type="PATRIC" id="fig|1229276.3.peg.3518"/>
<evidence type="ECO:0000256" key="1">
    <source>
        <dbReference type="SAM" id="SignalP"/>
    </source>
</evidence>
<organism evidence="2 3">
    <name type="scientific">Sphingobacterium deserti</name>
    <dbReference type="NCBI Taxonomy" id="1229276"/>
    <lineage>
        <taxon>Bacteria</taxon>
        <taxon>Pseudomonadati</taxon>
        <taxon>Bacteroidota</taxon>
        <taxon>Sphingobacteriia</taxon>
        <taxon>Sphingobacteriales</taxon>
        <taxon>Sphingobacteriaceae</taxon>
        <taxon>Sphingobacterium</taxon>
    </lineage>
</organism>
<dbReference type="AlphaFoldDB" id="A0A0B8SZ24"/>
<evidence type="ECO:0000313" key="2">
    <source>
        <dbReference type="EMBL" id="KGE12812.1"/>
    </source>
</evidence>
<evidence type="ECO:0000313" key="3">
    <source>
        <dbReference type="Proteomes" id="UP000031802"/>
    </source>
</evidence>
<dbReference type="OrthoDB" id="1048572at2"/>
<feature type="chain" id="PRO_5002125034" description="Lipoprotein" evidence="1">
    <location>
        <begin position="22"/>
        <end position="204"/>
    </location>
</feature>
<name>A0A0B8SZ24_9SPHI</name>
<proteinExistence type="predicted"/>
<dbReference type="Proteomes" id="UP000031802">
    <property type="component" value="Unassembled WGS sequence"/>
</dbReference>
<reference evidence="2 3" key="2">
    <citation type="journal article" date="2015" name="PLoS ONE">
        <title>Whole-Genome Optical Mapping and Finished Genome Sequence of Sphingobacterium deserti sp. nov., a New Species Isolated from the Western Desert of China.</title>
        <authorList>
            <person name="Teng C."/>
            <person name="Zhou Z."/>
            <person name="Molnar I."/>
            <person name="Li X."/>
            <person name="Tang R."/>
            <person name="Chen M."/>
            <person name="Wang L."/>
            <person name="Su S."/>
            <person name="Zhang W."/>
            <person name="Lin M."/>
        </authorList>
    </citation>
    <scope>NUCLEOTIDE SEQUENCE [LARGE SCALE GENOMIC DNA]</scope>
    <source>
        <strain evidence="3">ACCC05744</strain>
    </source>
</reference>
<keyword evidence="3" id="KW-1185">Reference proteome</keyword>
<dbReference type="RefSeq" id="WP_037502442.1">
    <property type="nucleotide sequence ID" value="NZ_JJMU01000064.1"/>
</dbReference>
<comment type="caution">
    <text evidence="2">The sequence shown here is derived from an EMBL/GenBank/DDBJ whole genome shotgun (WGS) entry which is preliminary data.</text>
</comment>
<evidence type="ECO:0008006" key="4">
    <source>
        <dbReference type="Google" id="ProtNLM"/>
    </source>
</evidence>
<gene>
    <name evidence="2" type="ORF">DI53_3406</name>
</gene>
<protein>
    <recommendedName>
        <fullName evidence="4">Lipoprotein</fullName>
    </recommendedName>
</protein>
<accession>A0A0B8SZ24</accession>
<sequence length="204" mass="23262">MMSWRSLFISFILILILSACSKESIPTDANEEVPVNPLPQKYEIVNIEFNGAAASVEEFVQVRPNTTYNNNTDIILTVNMDQAPLYERSTFVPNDREQYTLVDSAKLFRVPLQIHDAVISFGEEKWKYAKGETTLETRLNFKELIEIAPRQRVIIAQSVIFTKIKMPYILTIKNVETESLVRIEGVWTGVYPLKAKTSIDASDL</sequence>